<dbReference type="AlphaFoldDB" id="R7RTZ3"/>
<comment type="caution">
    <text evidence="1">The sequence shown here is derived from an EMBL/GenBank/DDBJ whole genome shotgun (WGS) entry which is preliminary data.</text>
</comment>
<accession>R7RTZ3</accession>
<keyword evidence="2" id="KW-1185">Reference proteome</keyword>
<gene>
    <name evidence="1" type="ORF">TCEL_00954</name>
</gene>
<dbReference type="HOGENOM" id="CLU_1331399_0_0_9"/>
<evidence type="ECO:0000313" key="1">
    <source>
        <dbReference type="EMBL" id="CDF58735.1"/>
    </source>
</evidence>
<reference evidence="1" key="1">
    <citation type="submission" date="2013-03" db="EMBL/GenBank/DDBJ databases">
        <title>Draft genome sequence of the hydrogen-ethanol-producing anaerobic alkalithermophilic Caloramator celere.</title>
        <authorList>
            <person name="Ciranna A."/>
            <person name="Larjo A."/>
            <person name="Kivisto A."/>
            <person name="Santala V."/>
            <person name="Roos C."/>
            <person name="Karp M."/>
        </authorList>
    </citation>
    <scope>NUCLEOTIDE SEQUENCE [LARGE SCALE GENOMIC DNA]</scope>
    <source>
        <strain evidence="1">DSM 8682</strain>
    </source>
</reference>
<dbReference type="EMBL" id="CAVN010000100">
    <property type="protein sequence ID" value="CDF58735.1"/>
    <property type="molecule type" value="Genomic_DNA"/>
</dbReference>
<evidence type="ECO:0000313" key="2">
    <source>
        <dbReference type="Proteomes" id="UP000014923"/>
    </source>
</evidence>
<sequence length="206" mass="23381">MTLSINLSSHLSNIIINQAQTSGITPDKYIESIIIIKLYELGYKPTNDELKNMLNGITLYGKSTMPSNSTNQRSTTSRSFREKILILGNNAPFATIAFIHGLKIIPDIKMIAKSYANIYKRGQFLFKCIIPCNGCKKLYKYINSTETLGPKENPENEYIFITNSSRYKNNIYFNNLVNLLNLPCNTKVIKVHYSKLEDILKAVSLI</sequence>
<dbReference type="Proteomes" id="UP000014923">
    <property type="component" value="Unassembled WGS sequence"/>
</dbReference>
<dbReference type="RefSeq" id="WP_018663429.1">
    <property type="nucleotide sequence ID" value="NZ_HF952018.1"/>
</dbReference>
<organism evidence="1 2">
    <name type="scientific">Thermobrachium celere DSM 8682</name>
    <dbReference type="NCBI Taxonomy" id="941824"/>
    <lineage>
        <taxon>Bacteria</taxon>
        <taxon>Bacillati</taxon>
        <taxon>Bacillota</taxon>
        <taxon>Clostridia</taxon>
        <taxon>Eubacteriales</taxon>
        <taxon>Clostridiaceae</taxon>
        <taxon>Thermobrachium</taxon>
    </lineage>
</organism>
<name>R7RTZ3_9CLOT</name>
<protein>
    <submittedName>
        <fullName evidence="1">Uncharacterized protein</fullName>
    </submittedName>
</protein>
<proteinExistence type="predicted"/>